<dbReference type="EMBL" id="JAPFFK010000016">
    <property type="protein sequence ID" value="KAJ6705329.1"/>
    <property type="molecule type" value="Genomic_DNA"/>
</dbReference>
<proteinExistence type="predicted"/>
<dbReference type="Proteomes" id="UP001151532">
    <property type="component" value="Chromosome 3"/>
</dbReference>
<reference evidence="1" key="2">
    <citation type="journal article" date="2023" name="Int. J. Mol. Sci.">
        <title>De Novo Assembly and Annotation of 11 Diverse Shrub Willow (Salix) Genomes Reveals Novel Gene Organization in Sex-Linked Regions.</title>
        <authorList>
            <person name="Hyden B."/>
            <person name="Feng K."/>
            <person name="Yates T.B."/>
            <person name="Jawdy S."/>
            <person name="Cereghino C."/>
            <person name="Smart L.B."/>
            <person name="Muchero W."/>
        </authorList>
    </citation>
    <scope>NUCLEOTIDE SEQUENCE</scope>
    <source>
        <tissue evidence="1">Shoot tip</tissue>
    </source>
</reference>
<evidence type="ECO:0000313" key="2">
    <source>
        <dbReference type="Proteomes" id="UP001151532"/>
    </source>
</evidence>
<dbReference type="OrthoDB" id="10360606at2759"/>
<reference evidence="1" key="1">
    <citation type="submission" date="2022-11" db="EMBL/GenBank/DDBJ databases">
        <authorList>
            <person name="Hyden B.L."/>
            <person name="Feng K."/>
            <person name="Yates T."/>
            <person name="Jawdy S."/>
            <person name="Smart L.B."/>
            <person name="Muchero W."/>
        </authorList>
    </citation>
    <scope>NUCLEOTIDE SEQUENCE</scope>
    <source>
        <tissue evidence="1">Shoot tip</tissue>
    </source>
</reference>
<dbReference type="AlphaFoldDB" id="A0A9Q0QFX3"/>
<keyword evidence="2" id="KW-1185">Reference proteome</keyword>
<evidence type="ECO:0000313" key="1">
    <source>
        <dbReference type="EMBL" id="KAJ6705329.1"/>
    </source>
</evidence>
<sequence>MKLFAFLRRESDDDVDDREECPALIFRVTMQTCSYSYDDLIAEFDSKLVDCDVGIIISEEQFSCAVSRFIDDNGRWKRPLFDHFIPIEVLSRVAATFLPRHDRSNMFHECPELHL</sequence>
<protein>
    <submittedName>
        <fullName evidence="1">Uncharacterized protein</fullName>
    </submittedName>
</protein>
<organism evidence="1 2">
    <name type="scientific">Salix purpurea</name>
    <name type="common">Purple osier willow</name>
    <dbReference type="NCBI Taxonomy" id="77065"/>
    <lineage>
        <taxon>Eukaryota</taxon>
        <taxon>Viridiplantae</taxon>
        <taxon>Streptophyta</taxon>
        <taxon>Embryophyta</taxon>
        <taxon>Tracheophyta</taxon>
        <taxon>Spermatophyta</taxon>
        <taxon>Magnoliopsida</taxon>
        <taxon>eudicotyledons</taxon>
        <taxon>Gunneridae</taxon>
        <taxon>Pentapetalae</taxon>
        <taxon>rosids</taxon>
        <taxon>fabids</taxon>
        <taxon>Malpighiales</taxon>
        <taxon>Salicaceae</taxon>
        <taxon>Saliceae</taxon>
        <taxon>Salix</taxon>
    </lineage>
</organism>
<accession>A0A9Q0QFX3</accession>
<comment type="caution">
    <text evidence="1">The sequence shown here is derived from an EMBL/GenBank/DDBJ whole genome shotgun (WGS) entry which is preliminary data.</text>
</comment>
<name>A0A9Q0QFX3_SALPP</name>
<gene>
    <name evidence="1" type="ORF">OIU79_010101</name>
</gene>